<reference evidence="1" key="1">
    <citation type="submission" date="2011-09" db="EMBL/GenBank/DDBJ databases">
        <title>The permanent draft genome of Mucilaginibacter paludis DSM 18603.</title>
        <authorList>
            <consortium name="US DOE Joint Genome Institute (JGI-PGF)"/>
            <person name="Lucas S."/>
            <person name="Han J."/>
            <person name="Lapidus A."/>
            <person name="Bruce D."/>
            <person name="Goodwin L."/>
            <person name="Pitluck S."/>
            <person name="Peters L."/>
            <person name="Kyrpides N."/>
            <person name="Mavromatis K."/>
            <person name="Ivanova N."/>
            <person name="Mikhailova N."/>
            <person name="Held B."/>
            <person name="Detter J.C."/>
            <person name="Tapia R."/>
            <person name="Han C."/>
            <person name="Land M."/>
            <person name="Hauser L."/>
            <person name="Markowitz V."/>
            <person name="Cheng J.-F."/>
            <person name="Hugenholtz P."/>
            <person name="Woyke T."/>
            <person name="Wu D."/>
            <person name="Tindall B."/>
            <person name="Brambilla E."/>
            <person name="Klenk H.-P."/>
            <person name="Eisen J.A."/>
        </authorList>
    </citation>
    <scope>NUCLEOTIDE SEQUENCE [LARGE SCALE GENOMIC DNA]</scope>
    <source>
        <strain evidence="1">DSM 18603</strain>
    </source>
</reference>
<proteinExistence type="predicted"/>
<name>H1Y029_9SPHI</name>
<evidence type="ECO:0000313" key="2">
    <source>
        <dbReference type="Proteomes" id="UP000002774"/>
    </source>
</evidence>
<accession>H1Y029</accession>
<sequence length="482" mass="53140">MNWYTLHKKKLYMKFFRIDLLTLLISLFILGSCKNPDSIGLPIDSSKALETTLIDTSTIITTTVPDDSVMTTNIAKVPLAYFVDPILGTTETNIAAALNLPSTSAYTLPTGTITIDSAMIVMKYADGFYGDSLNTNYKVNVYQLAEPVFSKSYYNRKVWSYNSTLLGTLSFYPRPKTAITINEIVSGAADTAKRVKPQIRIPFDKSFVTNKFFNATSNQLNTNSVFQNYIKGLYITLDKAHQSNNVGGIMFFQMAGDSTSLDVYYHVVNGSTIDTAHIVLPLGTPHAVQIKHTYPTALQAQLDNPKPSDGTLYLQGLSGLRAKISFPYLKNILKAQTTATTDIVLNRAELVVTPVTGTYVPFQPTPRLTMYRYDIALQRQLIPDAYSGDLHYIAVGSFGGFYDNYHKSYHYVITGYIEDLMRSKLVDYGTFIAPTDTVGSSSGSATISVSNAADVGARVVVGGDKTSAYKMKLNIIYNKVSK</sequence>
<dbReference type="AlphaFoldDB" id="H1Y029"/>
<organism evidence="1 2">
    <name type="scientific">Mucilaginibacter paludis DSM 18603</name>
    <dbReference type="NCBI Taxonomy" id="714943"/>
    <lineage>
        <taxon>Bacteria</taxon>
        <taxon>Pseudomonadati</taxon>
        <taxon>Bacteroidota</taxon>
        <taxon>Sphingobacteriia</taxon>
        <taxon>Sphingobacteriales</taxon>
        <taxon>Sphingobacteriaceae</taxon>
        <taxon>Mucilaginibacter</taxon>
    </lineage>
</organism>
<keyword evidence="2" id="KW-1185">Reference proteome</keyword>
<gene>
    <name evidence="1" type="ORF">Mucpa_3843</name>
</gene>
<dbReference type="HOGENOM" id="CLU_592995_0_0_10"/>
<dbReference type="STRING" id="714943.Mucpa_3843"/>
<dbReference type="EMBL" id="CM001403">
    <property type="protein sequence ID" value="EHQ27938.1"/>
    <property type="molecule type" value="Genomic_DNA"/>
</dbReference>
<dbReference type="Pfam" id="PF14092">
    <property type="entry name" value="DUF4270"/>
    <property type="match status" value="1"/>
</dbReference>
<evidence type="ECO:0000313" key="1">
    <source>
        <dbReference type="EMBL" id="EHQ27938.1"/>
    </source>
</evidence>
<dbReference type="Proteomes" id="UP000002774">
    <property type="component" value="Chromosome"/>
</dbReference>
<protein>
    <recommendedName>
        <fullName evidence="3">DUF4270 domain-containing protein</fullName>
    </recommendedName>
</protein>
<dbReference type="eggNOG" id="ENOG5030W5Z">
    <property type="taxonomic scope" value="Bacteria"/>
</dbReference>
<evidence type="ECO:0008006" key="3">
    <source>
        <dbReference type="Google" id="ProtNLM"/>
    </source>
</evidence>
<dbReference type="InterPro" id="IPR025366">
    <property type="entry name" value="DUF4270"/>
</dbReference>